<gene>
    <name evidence="3" type="ORF">GCM10023091_27060</name>
</gene>
<reference evidence="4" key="1">
    <citation type="journal article" date="2019" name="Int. J. Syst. Evol. Microbiol.">
        <title>The Global Catalogue of Microorganisms (GCM) 10K type strain sequencing project: providing services to taxonomists for standard genome sequencing and annotation.</title>
        <authorList>
            <consortium name="The Broad Institute Genomics Platform"/>
            <consortium name="The Broad Institute Genome Sequencing Center for Infectious Disease"/>
            <person name="Wu L."/>
            <person name="Ma J."/>
        </authorList>
    </citation>
    <scope>NUCLEOTIDE SEQUENCE [LARGE SCALE GENOMIC DNA]</scope>
    <source>
        <strain evidence="4">JCM 31920</strain>
    </source>
</reference>
<proteinExistence type="predicted"/>
<name>A0ABP8M3U6_9BACT</name>
<protein>
    <submittedName>
        <fullName evidence="3">FecR family protein</fullName>
    </submittedName>
</protein>
<dbReference type="Pfam" id="PF04773">
    <property type="entry name" value="FecR"/>
    <property type="match status" value="1"/>
</dbReference>
<feature type="transmembrane region" description="Helical" evidence="1">
    <location>
        <begin position="89"/>
        <end position="108"/>
    </location>
</feature>
<dbReference type="EMBL" id="BAABEY010000025">
    <property type="protein sequence ID" value="GAA4441576.1"/>
    <property type="molecule type" value="Genomic_DNA"/>
</dbReference>
<dbReference type="Gene3D" id="2.60.120.1440">
    <property type="match status" value="1"/>
</dbReference>
<dbReference type="PIRSF" id="PIRSF018266">
    <property type="entry name" value="FecR"/>
    <property type="match status" value="1"/>
</dbReference>
<dbReference type="PANTHER" id="PTHR30273">
    <property type="entry name" value="PERIPLASMIC SIGNAL SENSOR AND SIGMA FACTOR ACTIVATOR FECR-RELATED"/>
    <property type="match status" value="1"/>
</dbReference>
<accession>A0ABP8M3U6</accession>
<dbReference type="Gene3D" id="3.55.50.30">
    <property type="match status" value="1"/>
</dbReference>
<evidence type="ECO:0000313" key="3">
    <source>
        <dbReference type="EMBL" id="GAA4441576.1"/>
    </source>
</evidence>
<evidence type="ECO:0000259" key="2">
    <source>
        <dbReference type="Pfam" id="PF04773"/>
    </source>
</evidence>
<keyword evidence="4" id="KW-1185">Reference proteome</keyword>
<feature type="domain" description="FecR protein" evidence="2">
    <location>
        <begin position="120"/>
        <end position="212"/>
    </location>
</feature>
<dbReference type="RefSeq" id="WP_345030011.1">
    <property type="nucleotide sequence ID" value="NZ_BAABEY010000025.1"/>
</dbReference>
<evidence type="ECO:0000313" key="4">
    <source>
        <dbReference type="Proteomes" id="UP001501508"/>
    </source>
</evidence>
<keyword evidence="1" id="KW-0472">Membrane</keyword>
<dbReference type="Proteomes" id="UP001501508">
    <property type="component" value="Unassembled WGS sequence"/>
</dbReference>
<keyword evidence="1" id="KW-1133">Transmembrane helix</keyword>
<evidence type="ECO:0000256" key="1">
    <source>
        <dbReference type="SAM" id="Phobius"/>
    </source>
</evidence>
<organism evidence="3 4">
    <name type="scientific">Ravibacter arvi</name>
    <dbReference type="NCBI Taxonomy" id="2051041"/>
    <lineage>
        <taxon>Bacteria</taxon>
        <taxon>Pseudomonadati</taxon>
        <taxon>Bacteroidota</taxon>
        <taxon>Cytophagia</taxon>
        <taxon>Cytophagales</taxon>
        <taxon>Spirosomataceae</taxon>
        <taxon>Ravibacter</taxon>
    </lineage>
</organism>
<dbReference type="InterPro" id="IPR006860">
    <property type="entry name" value="FecR"/>
</dbReference>
<keyword evidence="1" id="KW-0812">Transmembrane</keyword>
<sequence>MATHHPENIDMLLVKTLAGEASSTEFSLLEDWLSQSPENEKYYNQFRQIWDKSASLLPEQGLNEETAWEEFRKRTARQTGTRTRNLRPLLRIAATVLLLIGAGIVFYLSGPAKETTGRVVSSRHETLHETLSDGSEVYLNKHSRMTFQTDFSNETTRKVTLEGEAFFKVARDTAKPFIITVGNVEVKVLGTSFNVKAGKEGTEVIVKTGKVEVTGGGKRAILLPGQAVTVPGNSGEWQKIRQEDELYQYYVDKKLVSNNLPLLRVINVLAAYYETEIKVDPGRVAEKINTTFDLNKPLRYNLDVINQTMGTHDEEKNGIIVIR</sequence>
<comment type="caution">
    <text evidence="3">The sequence shown here is derived from an EMBL/GenBank/DDBJ whole genome shotgun (WGS) entry which is preliminary data.</text>
</comment>
<dbReference type="PANTHER" id="PTHR30273:SF2">
    <property type="entry name" value="PROTEIN FECR"/>
    <property type="match status" value="1"/>
</dbReference>
<dbReference type="InterPro" id="IPR012373">
    <property type="entry name" value="Ferrdict_sens_TM"/>
</dbReference>